<dbReference type="AlphaFoldDB" id="A0A914P2P9"/>
<sequence length="128" mass="14450">MYKHNHAGDALAAERRLVRNDAHRIAAENPSLPTRRIIAQSTSASSDALRTVGLSENLARMIKHRRQVTPFLPPDQVSHGYTIISNIIHQKFDNQLDDFLDYFEDTFLGRPDGNGGRRAPRIPVSHLK</sequence>
<dbReference type="WBParaSite" id="PDA_v2.g11523.t1">
    <property type="protein sequence ID" value="PDA_v2.g11523.t1"/>
    <property type="gene ID" value="PDA_v2.g11523"/>
</dbReference>
<name>A0A914P2P9_9BILA</name>
<dbReference type="Proteomes" id="UP000887578">
    <property type="component" value="Unplaced"/>
</dbReference>
<evidence type="ECO:0000313" key="1">
    <source>
        <dbReference type="Proteomes" id="UP000887578"/>
    </source>
</evidence>
<accession>A0A914P2P9</accession>
<evidence type="ECO:0000313" key="2">
    <source>
        <dbReference type="WBParaSite" id="PDA_v2.g11523.t1"/>
    </source>
</evidence>
<proteinExistence type="predicted"/>
<reference evidence="2" key="1">
    <citation type="submission" date="2022-11" db="UniProtKB">
        <authorList>
            <consortium name="WormBaseParasite"/>
        </authorList>
    </citation>
    <scope>IDENTIFICATION</scope>
</reference>
<protein>
    <submittedName>
        <fullName evidence="2">Uncharacterized protein</fullName>
    </submittedName>
</protein>
<keyword evidence="1" id="KW-1185">Reference proteome</keyword>
<organism evidence="1 2">
    <name type="scientific">Panagrolaimus davidi</name>
    <dbReference type="NCBI Taxonomy" id="227884"/>
    <lineage>
        <taxon>Eukaryota</taxon>
        <taxon>Metazoa</taxon>
        <taxon>Ecdysozoa</taxon>
        <taxon>Nematoda</taxon>
        <taxon>Chromadorea</taxon>
        <taxon>Rhabditida</taxon>
        <taxon>Tylenchina</taxon>
        <taxon>Panagrolaimomorpha</taxon>
        <taxon>Panagrolaimoidea</taxon>
        <taxon>Panagrolaimidae</taxon>
        <taxon>Panagrolaimus</taxon>
    </lineage>
</organism>